<dbReference type="Proteomes" id="UP000002009">
    <property type="component" value="Chromosome 14"/>
</dbReference>
<evidence type="ECO:0000256" key="2">
    <source>
        <dbReference type="SAM" id="Phobius"/>
    </source>
</evidence>
<proteinExistence type="predicted"/>
<dbReference type="eggNOG" id="ENOG502SM9B">
    <property type="taxonomic scope" value="Eukaryota"/>
</dbReference>
<dbReference type="OrthoDB" id="414028at2759"/>
<feature type="transmembrane region" description="Helical" evidence="2">
    <location>
        <begin position="382"/>
        <end position="400"/>
    </location>
</feature>
<dbReference type="KEGG" id="mis:MICPUN_64121"/>
<sequence>MGTGARSEGLPGWDALAVFSVTLAHCLALQVLKDARSLPSLGPSTAWRWTPTALLALSVARVHAAPRSTDALVALAMNGIITLACNGSQSNHVLLELAMCAAVLLCAPSVTSGRRRASSTEMDPSRARRAFSRRLTFSTRAALCVLYATTGFAKLNDDWHDPNVSCCVQMLVGALSGMGLDARHVSVVAPERLRAFIPYAATAFELGFPLLCVTSTCRIFGGRGFAWDGGAPTTVRLLTAVGASFHALIAMPPPPMSVYPFSMIMAPMYVAGAVPHETGVAASAFAARWKSGGASFRAGVWAVAILAVAVAIKQHEAHSYFEYPPYFAWELGALWVVCAFGALAYAALRGTRGTSTSSSEGNGGEEFEKGDEGLSRRARAKALAPAAFIFLVSASTYVGVRTYPSFAMFSNLRVEGGASNHWVFRNHHPMNLDAFDPIAAGRDETYRHGVLVTETNLPSLRTAQVNLAPLLPSATIDALNAAGCRREFHVTPPKWPYPPTEPVFVPYAIPPVEVRRRVASALKDGTGMADFFVEYRWVRGGTEEDGPVRRLVVKGGKVVVGAESGLAVGLGAFEGWLRRFRTFDVGSSPCRH</sequence>
<dbReference type="InParanoid" id="C1EH68"/>
<organism evidence="3 4">
    <name type="scientific">Micromonas commoda (strain RCC299 / NOUM17 / CCMP2709)</name>
    <name type="common">Picoplanktonic green alga</name>
    <dbReference type="NCBI Taxonomy" id="296587"/>
    <lineage>
        <taxon>Eukaryota</taxon>
        <taxon>Viridiplantae</taxon>
        <taxon>Chlorophyta</taxon>
        <taxon>Mamiellophyceae</taxon>
        <taxon>Mamiellales</taxon>
        <taxon>Mamiellaceae</taxon>
        <taxon>Micromonas</taxon>
    </lineage>
</organism>
<feature type="transmembrane region" description="Helical" evidence="2">
    <location>
        <begin position="294"/>
        <end position="314"/>
    </location>
</feature>
<evidence type="ECO:0000256" key="1">
    <source>
        <dbReference type="SAM" id="MobiDB-lite"/>
    </source>
</evidence>
<evidence type="ECO:0000313" key="3">
    <source>
        <dbReference type="EMBL" id="ACO67243.1"/>
    </source>
</evidence>
<dbReference type="AlphaFoldDB" id="C1EH68"/>
<gene>
    <name evidence="3" type="ORF">MICPUN_64121</name>
</gene>
<evidence type="ECO:0000313" key="4">
    <source>
        <dbReference type="Proteomes" id="UP000002009"/>
    </source>
</evidence>
<dbReference type="RefSeq" id="XP_002505985.1">
    <property type="nucleotide sequence ID" value="XM_002505939.1"/>
</dbReference>
<keyword evidence="4" id="KW-1185">Reference proteome</keyword>
<dbReference type="GeneID" id="8249126"/>
<reference evidence="3 4" key="1">
    <citation type="journal article" date="2009" name="Science">
        <title>Green evolution and dynamic adaptations revealed by genomes of the marine picoeukaryotes Micromonas.</title>
        <authorList>
            <person name="Worden A.Z."/>
            <person name="Lee J.H."/>
            <person name="Mock T."/>
            <person name="Rouze P."/>
            <person name="Simmons M.P."/>
            <person name="Aerts A.L."/>
            <person name="Allen A.E."/>
            <person name="Cuvelier M.L."/>
            <person name="Derelle E."/>
            <person name="Everett M.V."/>
            <person name="Foulon E."/>
            <person name="Grimwood J."/>
            <person name="Gundlach H."/>
            <person name="Henrissat B."/>
            <person name="Napoli C."/>
            <person name="McDonald S.M."/>
            <person name="Parker M.S."/>
            <person name="Rombauts S."/>
            <person name="Salamov A."/>
            <person name="Von Dassow P."/>
            <person name="Badger J.H."/>
            <person name="Coutinho P.M."/>
            <person name="Demir E."/>
            <person name="Dubchak I."/>
            <person name="Gentemann C."/>
            <person name="Eikrem W."/>
            <person name="Gready J.E."/>
            <person name="John U."/>
            <person name="Lanier W."/>
            <person name="Lindquist E.A."/>
            <person name="Lucas S."/>
            <person name="Mayer K.F."/>
            <person name="Moreau H."/>
            <person name="Not F."/>
            <person name="Otillar R."/>
            <person name="Panaud O."/>
            <person name="Pangilinan J."/>
            <person name="Paulsen I."/>
            <person name="Piegu B."/>
            <person name="Poliakov A."/>
            <person name="Robbens S."/>
            <person name="Schmutz J."/>
            <person name="Toulza E."/>
            <person name="Wyss T."/>
            <person name="Zelensky A."/>
            <person name="Zhou K."/>
            <person name="Armbrust E.V."/>
            <person name="Bhattacharya D."/>
            <person name="Goodenough U.W."/>
            <person name="Van de Peer Y."/>
            <person name="Grigoriev I.V."/>
        </authorList>
    </citation>
    <scope>NUCLEOTIDE SEQUENCE [LARGE SCALE GENOMIC DNA]</scope>
    <source>
        <strain evidence="4">RCC299 / NOUM17</strain>
    </source>
</reference>
<keyword evidence="2" id="KW-0472">Membrane</keyword>
<protein>
    <submittedName>
        <fullName evidence="3">Uncharacterized protein</fullName>
    </submittedName>
</protein>
<keyword evidence="2" id="KW-1133">Transmembrane helix</keyword>
<keyword evidence="2" id="KW-0812">Transmembrane</keyword>
<dbReference type="EMBL" id="CP001332">
    <property type="protein sequence ID" value="ACO67243.1"/>
    <property type="molecule type" value="Genomic_DNA"/>
</dbReference>
<accession>C1EH68</accession>
<feature type="transmembrane region" description="Helical" evidence="2">
    <location>
        <begin position="326"/>
        <end position="348"/>
    </location>
</feature>
<feature type="region of interest" description="Disordered" evidence="1">
    <location>
        <begin position="352"/>
        <end position="372"/>
    </location>
</feature>
<name>C1EH68_MICCC</name>